<proteinExistence type="predicted"/>
<comment type="caution">
    <text evidence="2">The sequence shown here is derived from an EMBL/GenBank/DDBJ whole genome shotgun (WGS) entry which is preliminary data.</text>
</comment>
<organism evidence="2 3">
    <name type="scientific">Striga asiatica</name>
    <name type="common">Asiatic witchweed</name>
    <name type="synonym">Buchnera asiatica</name>
    <dbReference type="NCBI Taxonomy" id="4170"/>
    <lineage>
        <taxon>Eukaryota</taxon>
        <taxon>Viridiplantae</taxon>
        <taxon>Streptophyta</taxon>
        <taxon>Embryophyta</taxon>
        <taxon>Tracheophyta</taxon>
        <taxon>Spermatophyta</taxon>
        <taxon>Magnoliopsida</taxon>
        <taxon>eudicotyledons</taxon>
        <taxon>Gunneridae</taxon>
        <taxon>Pentapetalae</taxon>
        <taxon>asterids</taxon>
        <taxon>lamiids</taxon>
        <taxon>Lamiales</taxon>
        <taxon>Orobanchaceae</taxon>
        <taxon>Buchnereae</taxon>
        <taxon>Striga</taxon>
    </lineage>
</organism>
<reference evidence="3" key="1">
    <citation type="journal article" date="2019" name="Curr. Biol.">
        <title>Genome Sequence of Striga asiatica Provides Insight into the Evolution of Plant Parasitism.</title>
        <authorList>
            <person name="Yoshida S."/>
            <person name="Kim S."/>
            <person name="Wafula E.K."/>
            <person name="Tanskanen J."/>
            <person name="Kim Y.M."/>
            <person name="Honaas L."/>
            <person name="Yang Z."/>
            <person name="Spallek T."/>
            <person name="Conn C.E."/>
            <person name="Ichihashi Y."/>
            <person name="Cheong K."/>
            <person name="Cui S."/>
            <person name="Der J.P."/>
            <person name="Gundlach H."/>
            <person name="Jiao Y."/>
            <person name="Hori C."/>
            <person name="Ishida J.K."/>
            <person name="Kasahara H."/>
            <person name="Kiba T."/>
            <person name="Kim M.S."/>
            <person name="Koo N."/>
            <person name="Laohavisit A."/>
            <person name="Lee Y.H."/>
            <person name="Lumba S."/>
            <person name="McCourt P."/>
            <person name="Mortimer J.C."/>
            <person name="Mutuku J.M."/>
            <person name="Nomura T."/>
            <person name="Sasaki-Sekimoto Y."/>
            <person name="Seto Y."/>
            <person name="Wang Y."/>
            <person name="Wakatake T."/>
            <person name="Sakakibara H."/>
            <person name="Demura T."/>
            <person name="Yamaguchi S."/>
            <person name="Yoneyama K."/>
            <person name="Manabe R.I."/>
            <person name="Nelson D.C."/>
            <person name="Schulman A.H."/>
            <person name="Timko M.P."/>
            <person name="dePamphilis C.W."/>
            <person name="Choi D."/>
            <person name="Shirasu K."/>
        </authorList>
    </citation>
    <scope>NUCLEOTIDE SEQUENCE [LARGE SCALE GENOMIC DNA]</scope>
    <source>
        <strain evidence="3">cv. UVA1</strain>
    </source>
</reference>
<feature type="region of interest" description="Disordered" evidence="1">
    <location>
        <begin position="1"/>
        <end position="26"/>
    </location>
</feature>
<keyword evidence="3" id="KW-1185">Reference proteome</keyword>
<evidence type="ECO:0000313" key="2">
    <source>
        <dbReference type="EMBL" id="GER42151.1"/>
    </source>
</evidence>
<dbReference type="AlphaFoldDB" id="A0A5A7QDX3"/>
<dbReference type="EMBL" id="BKCP01006294">
    <property type="protein sequence ID" value="GER42151.1"/>
    <property type="molecule type" value="Genomic_DNA"/>
</dbReference>
<dbReference type="Proteomes" id="UP000325081">
    <property type="component" value="Unassembled WGS sequence"/>
</dbReference>
<evidence type="ECO:0000256" key="1">
    <source>
        <dbReference type="SAM" id="MobiDB-lite"/>
    </source>
</evidence>
<evidence type="ECO:0000313" key="3">
    <source>
        <dbReference type="Proteomes" id="UP000325081"/>
    </source>
</evidence>
<protein>
    <submittedName>
        <fullName evidence="2">Type III secretion protein hrcQa</fullName>
    </submittedName>
</protein>
<feature type="compositionally biased region" description="Basic and acidic residues" evidence="1">
    <location>
        <begin position="1"/>
        <end position="22"/>
    </location>
</feature>
<sequence>MGNEKNKKEKSAKEKQKKKENEVSTTVEVLNLDSVGVELRSFRRSRLEKSNRTEDHPLSVASPLNRCSFGKYEQGAKVTSKGNMVSPPSSTSDRCVISLFKRLMYLGQTSRSEKRIFVPLHTSEH</sequence>
<gene>
    <name evidence="2" type="ORF">STAS_18920</name>
</gene>
<name>A0A5A7QDX3_STRAF</name>
<accession>A0A5A7QDX3</accession>